<comment type="cofactor">
    <cofactor evidence="1">
        <name>pyridoxal 5'-phosphate</name>
        <dbReference type="ChEBI" id="CHEBI:597326"/>
    </cofactor>
</comment>
<evidence type="ECO:0000259" key="6">
    <source>
        <dbReference type="Pfam" id="PF01276"/>
    </source>
</evidence>
<dbReference type="Pfam" id="PF01276">
    <property type="entry name" value="OKR_DC_1"/>
    <property type="match status" value="1"/>
</dbReference>
<keyword evidence="8" id="KW-0032">Aminotransferase</keyword>
<feature type="domain" description="Orn/Lys/Arg decarboxylases family 1 pyridoxal-P attachment site" evidence="6">
    <location>
        <begin position="10"/>
        <end position="305"/>
    </location>
</feature>
<dbReference type="PANTHER" id="PTHR43277:SF3">
    <property type="entry name" value="DECARBOXYLASE, PUTATIVE-RELATED"/>
    <property type="match status" value="1"/>
</dbReference>
<keyword evidence="3" id="KW-0210">Decarboxylase</keyword>
<dbReference type="InterPro" id="IPR000310">
    <property type="entry name" value="Orn/Lys/Arg_deCO2ase_major_dom"/>
</dbReference>
<evidence type="ECO:0000313" key="9">
    <source>
        <dbReference type="Proteomes" id="UP000640274"/>
    </source>
</evidence>
<comment type="similarity">
    <text evidence="2">Belongs to the Orn/Lys/Arg decarboxylase class-I family.</text>
</comment>
<dbReference type="Gene3D" id="3.90.105.10">
    <property type="entry name" value="Molybdopterin biosynthesis moea protein, domain 2"/>
    <property type="match status" value="1"/>
</dbReference>
<sequence>MSSTSLFRAPLYEILVKHADSAPGSLHVPGHQYGKALGKLSASVREDFARIMRMDVTELSVTDDLHHPEGAILEAQRLAADLYGAEETYFMVGGSTAGNLALLLSHCKRDGILITQRNVHKSILNGLALSGAHAVFAAPQIDRDSGLATLPSLEQLEEALIRYSEAEAVMLCNPNYYGMGASLKDYVELVHRYHKPLFVDEAHGAHYGLHPEFPTGALAAGADAVVQSAHKTLPALTMGAMLHVQGERIDRAKLRGALTMIQSSSPSYPIMASLDLARAACMEQGPSLFDQALEAAAYIRDCIASKLPWVSLLPLKPESQAYNQADPLRITLSDRTGTLSGYDWLKELEAYGWWAEMADSRHCVLLIGISCTRQEVNRIVETLIEISARYELDRKAPQAAADLSAGHWNWGELPLSGPIRLPTPAEGALQTEMVPLQEAEGRSCAEMITPYPPGIPILYPGECINNGIIAAIRELAEHGAKFQGAADPSLMHVKVYRH</sequence>
<evidence type="ECO:0000313" key="8">
    <source>
        <dbReference type="EMBL" id="MBJ6361305.1"/>
    </source>
</evidence>
<evidence type="ECO:0000256" key="5">
    <source>
        <dbReference type="ARBA" id="ARBA00023239"/>
    </source>
</evidence>
<dbReference type="InterPro" id="IPR015421">
    <property type="entry name" value="PyrdxlP-dep_Trfase_major"/>
</dbReference>
<dbReference type="RefSeq" id="WP_199018852.1">
    <property type="nucleotide sequence ID" value="NZ_JAELUP010000023.1"/>
</dbReference>
<dbReference type="Pfam" id="PF03711">
    <property type="entry name" value="OKR_DC_1_C"/>
    <property type="match status" value="1"/>
</dbReference>
<evidence type="ECO:0000256" key="3">
    <source>
        <dbReference type="ARBA" id="ARBA00022793"/>
    </source>
</evidence>
<protein>
    <submittedName>
        <fullName evidence="8">Aminotransferase class I/II-fold pyridoxal phosphate-dependent enzyme</fullName>
    </submittedName>
</protein>
<dbReference type="SUPFAM" id="SSF53383">
    <property type="entry name" value="PLP-dependent transferases"/>
    <property type="match status" value="1"/>
</dbReference>
<dbReference type="GO" id="GO:0008483">
    <property type="term" value="F:transaminase activity"/>
    <property type="evidence" value="ECO:0007669"/>
    <property type="project" value="UniProtKB-KW"/>
</dbReference>
<dbReference type="Gene3D" id="3.40.640.10">
    <property type="entry name" value="Type I PLP-dependent aspartate aminotransferase-like (Major domain)"/>
    <property type="match status" value="1"/>
</dbReference>
<keyword evidence="4" id="KW-0663">Pyridoxal phosphate</keyword>
<gene>
    <name evidence="8" type="ORF">JFN88_08280</name>
</gene>
<dbReference type="PANTHER" id="PTHR43277">
    <property type="entry name" value="ARGININE DECARBOXYLASE"/>
    <property type="match status" value="1"/>
</dbReference>
<dbReference type="AlphaFoldDB" id="A0A934J1Y7"/>
<evidence type="ECO:0000259" key="7">
    <source>
        <dbReference type="Pfam" id="PF03711"/>
    </source>
</evidence>
<keyword evidence="8" id="KW-0808">Transferase</keyword>
<dbReference type="SUPFAM" id="SSF55904">
    <property type="entry name" value="Ornithine decarboxylase C-terminal domain"/>
    <property type="match status" value="1"/>
</dbReference>
<feature type="domain" description="Orn/Lys/Arg decarboxylase C-terminal" evidence="7">
    <location>
        <begin position="430"/>
        <end position="484"/>
    </location>
</feature>
<keyword evidence="9" id="KW-1185">Reference proteome</keyword>
<reference evidence="8" key="1">
    <citation type="submission" date="2020-12" db="EMBL/GenBank/DDBJ databases">
        <authorList>
            <person name="Huq M.A."/>
        </authorList>
    </citation>
    <scope>NUCLEOTIDE SEQUENCE</scope>
    <source>
        <strain evidence="8">MAHUQ-46</strain>
    </source>
</reference>
<keyword evidence="5" id="KW-0456">Lyase</keyword>
<comment type="caution">
    <text evidence="8">The sequence shown here is derived from an EMBL/GenBank/DDBJ whole genome shotgun (WGS) entry which is preliminary data.</text>
</comment>
<evidence type="ECO:0000256" key="1">
    <source>
        <dbReference type="ARBA" id="ARBA00001933"/>
    </source>
</evidence>
<dbReference type="InterPro" id="IPR008286">
    <property type="entry name" value="Prn/Lys/Arg_de-COase_C"/>
</dbReference>
<evidence type="ECO:0000256" key="4">
    <source>
        <dbReference type="ARBA" id="ARBA00022898"/>
    </source>
</evidence>
<name>A0A934J1Y7_9BACL</name>
<evidence type="ECO:0000256" key="2">
    <source>
        <dbReference type="ARBA" id="ARBA00010671"/>
    </source>
</evidence>
<dbReference type="InterPro" id="IPR015424">
    <property type="entry name" value="PyrdxlP-dep_Trfase"/>
</dbReference>
<organism evidence="8 9">
    <name type="scientific">Paenibacillus roseus</name>
    <dbReference type="NCBI Taxonomy" id="2798579"/>
    <lineage>
        <taxon>Bacteria</taxon>
        <taxon>Bacillati</taxon>
        <taxon>Bacillota</taxon>
        <taxon>Bacilli</taxon>
        <taxon>Bacillales</taxon>
        <taxon>Paenibacillaceae</taxon>
        <taxon>Paenibacillus</taxon>
    </lineage>
</organism>
<proteinExistence type="inferred from homology"/>
<dbReference type="GO" id="GO:0016831">
    <property type="term" value="F:carboxy-lyase activity"/>
    <property type="evidence" value="ECO:0007669"/>
    <property type="project" value="UniProtKB-KW"/>
</dbReference>
<dbReference type="InterPro" id="IPR036633">
    <property type="entry name" value="Prn/Lys/Arg_de-COase_C_sf"/>
</dbReference>
<dbReference type="EMBL" id="JAELUP010000023">
    <property type="protein sequence ID" value="MBJ6361305.1"/>
    <property type="molecule type" value="Genomic_DNA"/>
</dbReference>
<dbReference type="InterPro" id="IPR052357">
    <property type="entry name" value="Orn_Lys_Arg_decarboxylase-I"/>
</dbReference>
<dbReference type="Proteomes" id="UP000640274">
    <property type="component" value="Unassembled WGS sequence"/>
</dbReference>
<accession>A0A934J1Y7</accession>